<accession>A0A382W1E1</accession>
<reference evidence="2" key="1">
    <citation type="submission" date="2018-05" db="EMBL/GenBank/DDBJ databases">
        <authorList>
            <person name="Lanie J.A."/>
            <person name="Ng W.-L."/>
            <person name="Kazmierczak K.M."/>
            <person name="Andrzejewski T.M."/>
            <person name="Davidsen T.M."/>
            <person name="Wayne K.J."/>
            <person name="Tettelin H."/>
            <person name="Glass J.I."/>
            <person name="Rusch D."/>
            <person name="Podicherti R."/>
            <person name="Tsui H.-C.T."/>
            <person name="Winkler M.E."/>
        </authorList>
    </citation>
    <scope>NUCLEOTIDE SEQUENCE</scope>
</reference>
<name>A0A382W1E1_9ZZZZ</name>
<proteinExistence type="predicted"/>
<feature type="region of interest" description="Disordered" evidence="1">
    <location>
        <begin position="1"/>
        <end position="29"/>
    </location>
</feature>
<dbReference type="EMBL" id="UINC01155862">
    <property type="protein sequence ID" value="SVD51961.1"/>
    <property type="molecule type" value="Genomic_DNA"/>
</dbReference>
<organism evidence="2">
    <name type="scientific">marine metagenome</name>
    <dbReference type="NCBI Taxonomy" id="408172"/>
    <lineage>
        <taxon>unclassified sequences</taxon>
        <taxon>metagenomes</taxon>
        <taxon>ecological metagenomes</taxon>
    </lineage>
</organism>
<gene>
    <name evidence="2" type="ORF">METZ01_LOCUS404815</name>
</gene>
<dbReference type="AlphaFoldDB" id="A0A382W1E1"/>
<evidence type="ECO:0000256" key="1">
    <source>
        <dbReference type="SAM" id="MobiDB-lite"/>
    </source>
</evidence>
<evidence type="ECO:0000313" key="2">
    <source>
        <dbReference type="EMBL" id="SVD51961.1"/>
    </source>
</evidence>
<feature type="non-terminal residue" evidence="2">
    <location>
        <position position="1"/>
    </location>
</feature>
<sequence length="29" mass="3255">GLNHPARWDHRRGPAPGRPGRPRNREGAL</sequence>
<feature type="compositionally biased region" description="Basic and acidic residues" evidence="1">
    <location>
        <begin position="1"/>
        <end position="12"/>
    </location>
</feature>
<protein>
    <submittedName>
        <fullName evidence="2">Uncharacterized protein</fullName>
    </submittedName>
</protein>
<feature type="non-terminal residue" evidence="2">
    <location>
        <position position="29"/>
    </location>
</feature>